<accession>A0A7J7KHV4</accession>
<gene>
    <name evidence="2" type="ORF">EB796_004465</name>
</gene>
<evidence type="ECO:0000313" key="3">
    <source>
        <dbReference type="Proteomes" id="UP000593567"/>
    </source>
</evidence>
<feature type="compositionally biased region" description="Basic and acidic residues" evidence="1">
    <location>
        <begin position="150"/>
        <end position="165"/>
    </location>
</feature>
<name>A0A7J7KHV4_BUGNE</name>
<keyword evidence="3" id="KW-1185">Reference proteome</keyword>
<reference evidence="2" key="1">
    <citation type="submission" date="2020-06" db="EMBL/GenBank/DDBJ databases">
        <title>Draft genome of Bugula neritina, a colonial animal packing powerful symbionts and potential medicines.</title>
        <authorList>
            <person name="Rayko M."/>
        </authorList>
    </citation>
    <scope>NUCLEOTIDE SEQUENCE [LARGE SCALE GENOMIC DNA]</scope>
    <source>
        <strain evidence="2">Kwan_BN1</strain>
    </source>
</reference>
<sequence length="647" mass="72493">MDFGGLELASLSDEDEDFLDSRLGAEYSADEVELVIREDCDLEGSMPTKSGYLQPSLSVDTGKYKLNKNFEEDNLYKDQDSISIELDKLESVPEPVVEEGDGVAEAPSNSVDVSLHNQVIRHLREQFFADAAKDAAEDVRQRGYRQLKRSMTERVVRKPSRDHSTDSGLSSPGSNSEMQIGTDNGFERKLTRHMSMSRDRAGFRSSKRYSSICDLQDEAQTVQSLVSDLTSTGTMRRRRTASAGLSIAARKQLAKESISSYTPVAPSESVWGQKFDDMMARLRGSRLSADVQDTHADKDCTMSTLRERDEDPDSTIQTNTSICPEITSQQTLQLVDLNEHGKTTHSSASDSNNKTDTTELLNTDTDELLNTDTDELLNTDTDELLNTDTAELLNTDTAELLNTDTDELLNINTDELLNTDTAELLNTDTAELLNTDTDELLNTDTDELLNTDTAELLNTDTAELLSTDSINNNTIEKSPPEDYELSNSLKDIITFSEDSYSGVVEEEVIDQHQTLLCHQPIAQSVEIIRKADEVDYFEKDRMCRSMTTDGLDSEFKSSQLKNLLRSISFHRPDLSTYDVSTHRLRRTDSNNDVWVERVEQKKALTKDGHVSLTSSNPRSSARSSWRKFSRVFSFNKKTKVSGKQKLT</sequence>
<feature type="region of interest" description="Disordered" evidence="1">
    <location>
        <begin position="148"/>
        <end position="182"/>
    </location>
</feature>
<dbReference type="Proteomes" id="UP000593567">
    <property type="component" value="Unassembled WGS sequence"/>
</dbReference>
<proteinExistence type="predicted"/>
<dbReference type="AlphaFoldDB" id="A0A7J7KHV4"/>
<evidence type="ECO:0000256" key="1">
    <source>
        <dbReference type="SAM" id="MobiDB-lite"/>
    </source>
</evidence>
<organism evidence="2 3">
    <name type="scientific">Bugula neritina</name>
    <name type="common">Brown bryozoan</name>
    <name type="synonym">Sertularia neritina</name>
    <dbReference type="NCBI Taxonomy" id="10212"/>
    <lineage>
        <taxon>Eukaryota</taxon>
        <taxon>Metazoa</taxon>
        <taxon>Spiralia</taxon>
        <taxon>Lophotrochozoa</taxon>
        <taxon>Bryozoa</taxon>
        <taxon>Gymnolaemata</taxon>
        <taxon>Cheilostomatida</taxon>
        <taxon>Flustrina</taxon>
        <taxon>Buguloidea</taxon>
        <taxon>Bugulidae</taxon>
        <taxon>Bugula</taxon>
    </lineage>
</organism>
<protein>
    <submittedName>
        <fullName evidence="2">Uncharacterized protein</fullName>
    </submittedName>
</protein>
<dbReference type="EMBL" id="VXIV02000601">
    <property type="protein sequence ID" value="KAF6037228.1"/>
    <property type="molecule type" value="Genomic_DNA"/>
</dbReference>
<comment type="caution">
    <text evidence="2">The sequence shown here is derived from an EMBL/GenBank/DDBJ whole genome shotgun (WGS) entry which is preliminary data.</text>
</comment>
<feature type="compositionally biased region" description="Polar residues" evidence="1">
    <location>
        <begin position="166"/>
        <end position="182"/>
    </location>
</feature>
<evidence type="ECO:0000313" key="2">
    <source>
        <dbReference type="EMBL" id="KAF6037228.1"/>
    </source>
</evidence>